<dbReference type="AlphaFoldDB" id="A0A023BBD4"/>
<dbReference type="VEuPathDB" id="CryptoDB:GNI_025150"/>
<proteinExistence type="predicted"/>
<dbReference type="RefSeq" id="XP_011134410.1">
    <property type="nucleotide sequence ID" value="XM_011136108.1"/>
</dbReference>
<dbReference type="Proteomes" id="UP000019763">
    <property type="component" value="Unassembled WGS sequence"/>
</dbReference>
<protein>
    <submittedName>
        <fullName evidence="1">Uncharacterized protein</fullName>
    </submittedName>
</protein>
<sequence>MDNITPTKPKVLTVSASQLLLRDIKDSYDWLASRKSVDVRSLKAFEKMLVNGIELIKSSLNNVNATIETKAKKKIKAEEEHQEFIKILEQCQQDQQTQLVQLNKQLQIGLQHSDHLATKYQDRWSVGPIIVNKLRECEHLTALACQDFLEGLE</sequence>
<organism evidence="1 2">
    <name type="scientific">Gregarina niphandrodes</name>
    <name type="common">Septate eugregarine</name>
    <dbReference type="NCBI Taxonomy" id="110365"/>
    <lineage>
        <taxon>Eukaryota</taxon>
        <taxon>Sar</taxon>
        <taxon>Alveolata</taxon>
        <taxon>Apicomplexa</taxon>
        <taxon>Conoidasida</taxon>
        <taxon>Gregarinasina</taxon>
        <taxon>Eugregarinorida</taxon>
        <taxon>Gregarinidae</taxon>
        <taxon>Gregarina</taxon>
    </lineage>
</organism>
<gene>
    <name evidence="1" type="ORF">GNI_025150</name>
</gene>
<evidence type="ECO:0000313" key="2">
    <source>
        <dbReference type="Proteomes" id="UP000019763"/>
    </source>
</evidence>
<evidence type="ECO:0000313" key="1">
    <source>
        <dbReference type="EMBL" id="EZG79586.1"/>
    </source>
</evidence>
<accession>A0A023BBD4</accession>
<reference evidence="1" key="1">
    <citation type="submission" date="2013-12" db="EMBL/GenBank/DDBJ databases">
        <authorList>
            <person name="Omoto C.K."/>
            <person name="Sibley D."/>
            <person name="Venepally P."/>
            <person name="Hadjithomas M."/>
            <person name="Karamycheva S."/>
            <person name="Brunk B."/>
            <person name="Roos D."/>
            <person name="Caler E."/>
            <person name="Lorenzi H."/>
        </authorList>
    </citation>
    <scope>NUCLEOTIDE SEQUENCE</scope>
</reference>
<dbReference type="EMBL" id="AFNH02000186">
    <property type="protein sequence ID" value="EZG79586.1"/>
    <property type="molecule type" value="Genomic_DNA"/>
</dbReference>
<name>A0A023BBD4_GRENI</name>
<keyword evidence="2" id="KW-1185">Reference proteome</keyword>
<comment type="caution">
    <text evidence="1">The sequence shown here is derived from an EMBL/GenBank/DDBJ whole genome shotgun (WGS) entry which is preliminary data.</text>
</comment>
<dbReference type="GeneID" id="22911138"/>